<dbReference type="EMBL" id="CP046640">
    <property type="protein sequence ID" value="QTL96533.1"/>
    <property type="molecule type" value="Genomic_DNA"/>
</dbReference>
<dbReference type="AlphaFoldDB" id="A0A8A7K485"/>
<dbReference type="KEGG" id="ifn:GM661_00400"/>
<dbReference type="Proteomes" id="UP000665020">
    <property type="component" value="Chromosome"/>
</dbReference>
<gene>
    <name evidence="1" type="ORF">GM661_00400</name>
</gene>
<reference evidence="1" key="1">
    <citation type="submission" date="2019-12" db="EMBL/GenBank/DDBJ databases">
        <authorList>
            <person name="zhang j."/>
            <person name="sun C.M."/>
        </authorList>
    </citation>
    <scope>NUCLEOTIDE SEQUENCE</scope>
    <source>
        <strain evidence="1">NS-1</strain>
    </source>
</reference>
<name>A0A8A7K485_9FIRM</name>
<evidence type="ECO:0000313" key="2">
    <source>
        <dbReference type="Proteomes" id="UP000665020"/>
    </source>
</evidence>
<accession>A0A8A7K485</accession>
<sequence length="91" mass="11092">MNIHDYERYGDDLVYNPINDIFENDMTHEEFEEYQQIIERRKTMKKINNIVDKLDRDSNLPRHEIERIVKETVRQIEERDRAELAKVAVTD</sequence>
<protein>
    <submittedName>
        <fullName evidence="1">Uncharacterized protein</fullName>
    </submittedName>
</protein>
<keyword evidence="2" id="KW-1185">Reference proteome</keyword>
<dbReference type="RefSeq" id="WP_230868251.1">
    <property type="nucleotide sequence ID" value="NZ_CP046640.1"/>
</dbReference>
<organism evidence="1 2">
    <name type="scientific">Iocasia fonsfrigidae</name>
    <dbReference type="NCBI Taxonomy" id="2682810"/>
    <lineage>
        <taxon>Bacteria</taxon>
        <taxon>Bacillati</taxon>
        <taxon>Bacillota</taxon>
        <taxon>Clostridia</taxon>
        <taxon>Halanaerobiales</taxon>
        <taxon>Halanaerobiaceae</taxon>
        <taxon>Iocasia</taxon>
    </lineage>
</organism>
<proteinExistence type="predicted"/>
<evidence type="ECO:0000313" key="1">
    <source>
        <dbReference type="EMBL" id="QTL96533.1"/>
    </source>
</evidence>